<evidence type="ECO:0000313" key="2">
    <source>
        <dbReference type="Proteomes" id="UP000201360"/>
    </source>
</evidence>
<proteinExistence type="predicted"/>
<dbReference type="OrthoDB" id="27202at10239"/>
<name>W8EGG5_9CAUD</name>
<accession>W8EGG5</accession>
<evidence type="ECO:0000313" key="1">
    <source>
        <dbReference type="EMBL" id="AHJ86451.1"/>
    </source>
</evidence>
<dbReference type="Proteomes" id="UP000201360">
    <property type="component" value="Segment"/>
</dbReference>
<dbReference type="KEGG" id="vg:18506323"/>
<organism evidence="1 2">
    <name type="scientific">Mycobacterium phage 40AC</name>
    <dbReference type="NCBI Taxonomy" id="1458717"/>
    <lineage>
        <taxon>Viruses</taxon>
        <taxon>Duplodnaviria</taxon>
        <taxon>Heunggongvirae</taxon>
        <taxon>Uroviricota</taxon>
        <taxon>Caudoviricetes</taxon>
        <taxon>Santafevirus</taxon>
        <taxon>Santafevirus sf40AC</taxon>
    </lineage>
</organism>
<dbReference type="RefSeq" id="YP_009009921.1">
    <property type="nucleotide sequence ID" value="NC_023607.1"/>
</dbReference>
<gene>
    <name evidence="1" type="ORF">40AC_88</name>
</gene>
<keyword evidence="2" id="KW-1185">Reference proteome</keyword>
<protein>
    <submittedName>
        <fullName evidence="1">Uncharacterized protein</fullName>
    </submittedName>
</protein>
<reference evidence="1 2" key="1">
    <citation type="journal article" date="2014" name="Genome Announc.">
        <title>Complete genome sequences of nine mycobacteriophages.</title>
        <authorList>
            <person name="Franceschelli J.J."/>
            <person name="Suarez C.A."/>
            <person name="Teran L."/>
            <person name="Raya R.R."/>
            <person name="Morbidoni H.R."/>
        </authorList>
    </citation>
    <scope>NUCLEOTIDE SEQUENCE [LARGE SCALE GENOMIC DNA]</scope>
</reference>
<sequence length="43" mass="4802">MLEEVWMRTETGDAFLVGMLSTAQAETLVKNLKAEGIDAFRLD</sequence>
<dbReference type="EMBL" id="KJ192196">
    <property type="protein sequence ID" value="AHJ86451.1"/>
    <property type="molecule type" value="Genomic_DNA"/>
</dbReference>